<comment type="caution">
    <text evidence="2">The sequence shown here is derived from an EMBL/GenBank/DDBJ whole genome shotgun (WGS) entry which is preliminary data.</text>
</comment>
<dbReference type="AlphaFoldDB" id="A0A7J8CG01"/>
<dbReference type="PANTHER" id="PTHR12047">
    <property type="entry name" value="FANCONI ANEMIA GROUP A PROTEIN"/>
    <property type="match status" value="1"/>
</dbReference>
<reference evidence="2 3" key="1">
    <citation type="journal article" date="2020" name="Nature">
        <title>Six reference-quality genomes reveal evolution of bat adaptations.</title>
        <authorList>
            <person name="Jebb D."/>
            <person name="Huang Z."/>
            <person name="Pippel M."/>
            <person name="Hughes G.M."/>
            <person name="Lavrichenko K."/>
            <person name="Devanna P."/>
            <person name="Winkler S."/>
            <person name="Jermiin L.S."/>
            <person name="Skirmuntt E.C."/>
            <person name="Katzourakis A."/>
            <person name="Burkitt-Gray L."/>
            <person name="Ray D.A."/>
            <person name="Sullivan K.A.M."/>
            <person name="Roscito J.G."/>
            <person name="Kirilenko B.M."/>
            <person name="Davalos L.M."/>
            <person name="Corthals A.P."/>
            <person name="Power M.L."/>
            <person name="Jones G."/>
            <person name="Ransome R.D."/>
            <person name="Dechmann D.K.N."/>
            <person name="Locatelli A.G."/>
            <person name="Puechmaille S.J."/>
            <person name="Fedrigo O."/>
            <person name="Jarvis E.D."/>
            <person name="Hiller M."/>
            <person name="Vernes S.C."/>
            <person name="Myers E.W."/>
            <person name="Teeling E.C."/>
        </authorList>
    </citation>
    <scope>NUCLEOTIDE SEQUENCE [LARGE SCALE GENOMIC DNA]</scope>
    <source>
        <strain evidence="2">MRouAeg1</strain>
        <tissue evidence="2">Muscle</tissue>
    </source>
</reference>
<protein>
    <submittedName>
        <fullName evidence="2">FA complementation group A</fullName>
    </submittedName>
</protein>
<name>A0A7J8CG01_ROUAE</name>
<dbReference type="EMBL" id="JACASE010000014">
    <property type="protein sequence ID" value="KAF6409790.1"/>
    <property type="molecule type" value="Genomic_DNA"/>
</dbReference>
<accession>A0A7J8CG01</accession>
<dbReference type="Proteomes" id="UP000593571">
    <property type="component" value="Unassembled WGS sequence"/>
</dbReference>
<evidence type="ECO:0000313" key="2">
    <source>
        <dbReference type="EMBL" id="KAF6409790.1"/>
    </source>
</evidence>
<proteinExistence type="predicted"/>
<evidence type="ECO:0000256" key="1">
    <source>
        <dbReference type="SAM" id="MobiDB-lite"/>
    </source>
</evidence>
<gene>
    <name evidence="2" type="ORF">HJG63_004944</name>
</gene>
<sequence>MSVSRAPGAASDQQPRGRRRTWAELLAGRAGKMKLDPEREQKFRDSAVRLLRRQLNLSHLLLEVEGPPHKKLSLSQLIDGDGPEAHTGLSSSLIGSALRDQASQLGLPVAVLSSQVVASSVVQICEAGTEPSHGVLLDLEQRKKLSSLLEITQYLLAHNMFSRLSFCQELWKVQVNLRLYL</sequence>
<dbReference type="PANTHER" id="PTHR12047:SF2">
    <property type="entry name" value="FANCONI ANEMIA GROUP A PROTEIN"/>
    <property type="match status" value="1"/>
</dbReference>
<dbReference type="GO" id="GO:0036297">
    <property type="term" value="P:interstrand cross-link repair"/>
    <property type="evidence" value="ECO:0007669"/>
    <property type="project" value="InterPro"/>
</dbReference>
<dbReference type="GO" id="GO:0043240">
    <property type="term" value="C:Fanconi anaemia nuclear complex"/>
    <property type="evidence" value="ECO:0007669"/>
    <property type="project" value="InterPro"/>
</dbReference>
<feature type="region of interest" description="Disordered" evidence="1">
    <location>
        <begin position="1"/>
        <end position="20"/>
    </location>
</feature>
<dbReference type="InterPro" id="IPR003516">
    <property type="entry name" value="FANCA"/>
</dbReference>
<dbReference type="GO" id="GO:0045589">
    <property type="term" value="P:regulation of regulatory T cell differentiation"/>
    <property type="evidence" value="ECO:0007669"/>
    <property type="project" value="TreeGrafter"/>
</dbReference>
<keyword evidence="3" id="KW-1185">Reference proteome</keyword>
<evidence type="ECO:0000313" key="3">
    <source>
        <dbReference type="Proteomes" id="UP000593571"/>
    </source>
</evidence>
<organism evidence="2 3">
    <name type="scientific">Rousettus aegyptiacus</name>
    <name type="common">Egyptian fruit bat</name>
    <name type="synonym">Pteropus aegyptiacus</name>
    <dbReference type="NCBI Taxonomy" id="9407"/>
    <lineage>
        <taxon>Eukaryota</taxon>
        <taxon>Metazoa</taxon>
        <taxon>Chordata</taxon>
        <taxon>Craniata</taxon>
        <taxon>Vertebrata</taxon>
        <taxon>Euteleostomi</taxon>
        <taxon>Mammalia</taxon>
        <taxon>Eutheria</taxon>
        <taxon>Laurasiatheria</taxon>
        <taxon>Chiroptera</taxon>
        <taxon>Yinpterochiroptera</taxon>
        <taxon>Pteropodoidea</taxon>
        <taxon>Pteropodidae</taxon>
        <taxon>Rousettinae</taxon>
        <taxon>Rousettus</taxon>
    </lineage>
</organism>